<dbReference type="EMBL" id="JZKH01000018">
    <property type="protein sequence ID" value="KJS61990.1"/>
    <property type="molecule type" value="Genomic_DNA"/>
</dbReference>
<gene>
    <name evidence="1" type="ORF">VM95_11655</name>
</gene>
<dbReference type="PATRIC" id="fig|359131.3.peg.2218"/>
<dbReference type="OrthoDB" id="9804264at2"/>
<protein>
    <submittedName>
        <fullName evidence="1">Uncharacterized protein</fullName>
    </submittedName>
</protein>
<organism evidence="1 2">
    <name type="scientific">Streptomyces rubellomurinus (strain ATCC 31215)</name>
    <dbReference type="NCBI Taxonomy" id="359131"/>
    <lineage>
        <taxon>Bacteria</taxon>
        <taxon>Bacillati</taxon>
        <taxon>Actinomycetota</taxon>
        <taxon>Actinomycetes</taxon>
        <taxon>Kitasatosporales</taxon>
        <taxon>Streptomycetaceae</taxon>
        <taxon>Streptomyces</taxon>
    </lineage>
</organism>
<comment type="caution">
    <text evidence="1">The sequence shown here is derived from an EMBL/GenBank/DDBJ whole genome shotgun (WGS) entry which is preliminary data.</text>
</comment>
<name>A0A0F2TI97_STRR3</name>
<dbReference type="RefSeq" id="WP_045695072.1">
    <property type="nucleotide sequence ID" value="NZ_JZKH01000018.1"/>
</dbReference>
<accession>A0A0F2TI97</accession>
<evidence type="ECO:0000313" key="2">
    <source>
        <dbReference type="Proteomes" id="UP000033699"/>
    </source>
</evidence>
<dbReference type="AlphaFoldDB" id="A0A0F2TI97"/>
<sequence length="83" mass="9634">MDSALAPYRGRIGWPGLIHGRPTIVHRRYKPRDLPVAENAHAHAHTHTHTTKLPVWHREQDLELAEQYVRAAIKISDHHKELQ</sequence>
<keyword evidence="2" id="KW-1185">Reference proteome</keyword>
<evidence type="ECO:0000313" key="1">
    <source>
        <dbReference type="EMBL" id="KJS61990.1"/>
    </source>
</evidence>
<reference evidence="1 2" key="1">
    <citation type="submission" date="2015-02" db="EMBL/GenBank/DDBJ databases">
        <authorList>
            <person name="Ju K.-S."/>
            <person name="Doroghazi J.R."/>
            <person name="Metcalf W."/>
        </authorList>
    </citation>
    <scope>NUCLEOTIDE SEQUENCE [LARGE SCALE GENOMIC DNA]</scope>
    <source>
        <strain evidence="1 2">ATCC 31215</strain>
    </source>
</reference>
<dbReference type="Proteomes" id="UP000033699">
    <property type="component" value="Unassembled WGS sequence"/>
</dbReference>
<proteinExistence type="predicted"/>